<dbReference type="Gene3D" id="1.10.10.60">
    <property type="entry name" value="Homeodomain-like"/>
    <property type="match status" value="2"/>
</dbReference>
<evidence type="ECO:0000256" key="1">
    <source>
        <dbReference type="ARBA" id="ARBA00022737"/>
    </source>
</evidence>
<dbReference type="CDD" id="cd00167">
    <property type="entry name" value="SANT"/>
    <property type="match status" value="2"/>
</dbReference>
<dbReference type="Pfam" id="PF13921">
    <property type="entry name" value="Myb_DNA-bind_6"/>
    <property type="match status" value="1"/>
</dbReference>
<feature type="domain" description="Myb-like" evidence="4">
    <location>
        <begin position="124"/>
        <end position="174"/>
    </location>
</feature>
<evidence type="ECO:0000313" key="7">
    <source>
        <dbReference type="Proteomes" id="UP000237144"/>
    </source>
</evidence>
<dbReference type="GO" id="GO:0000981">
    <property type="term" value="F:DNA-binding transcription factor activity, RNA polymerase II-specific"/>
    <property type="evidence" value="ECO:0007669"/>
    <property type="project" value="TreeGrafter"/>
</dbReference>
<gene>
    <name evidence="6" type="ORF">BMF94_5323</name>
</gene>
<dbReference type="PANTHER" id="PTHR45614">
    <property type="entry name" value="MYB PROTEIN-RELATED"/>
    <property type="match status" value="1"/>
</dbReference>
<feature type="region of interest" description="Disordered" evidence="3">
    <location>
        <begin position="817"/>
        <end position="849"/>
    </location>
</feature>
<feature type="compositionally biased region" description="Low complexity" evidence="3">
    <location>
        <begin position="764"/>
        <end position="790"/>
    </location>
</feature>
<dbReference type="GO" id="GO:0000978">
    <property type="term" value="F:RNA polymerase II cis-regulatory region sequence-specific DNA binding"/>
    <property type="evidence" value="ECO:0007669"/>
    <property type="project" value="TreeGrafter"/>
</dbReference>
<evidence type="ECO:0000313" key="6">
    <source>
        <dbReference type="EMBL" id="POY71630.1"/>
    </source>
</evidence>
<feature type="domain" description="HTH myb-type" evidence="5">
    <location>
        <begin position="128"/>
        <end position="178"/>
    </location>
</feature>
<dbReference type="STRING" id="741276.A0A2S5B4C4"/>
<organism evidence="6 7">
    <name type="scientific">Rhodotorula taiwanensis</name>
    <dbReference type="NCBI Taxonomy" id="741276"/>
    <lineage>
        <taxon>Eukaryota</taxon>
        <taxon>Fungi</taxon>
        <taxon>Dikarya</taxon>
        <taxon>Basidiomycota</taxon>
        <taxon>Pucciniomycotina</taxon>
        <taxon>Microbotryomycetes</taxon>
        <taxon>Sporidiobolales</taxon>
        <taxon>Sporidiobolaceae</taxon>
        <taxon>Rhodotorula</taxon>
    </lineage>
</organism>
<feature type="region of interest" description="Disordered" evidence="3">
    <location>
        <begin position="764"/>
        <end position="794"/>
    </location>
</feature>
<sequence>MSLGDDRAGLPAHLAGGVSPLRSWDENDDIRLREALERGDGKKTWSQIAKDAFPDGAFGKVDCQARWAVLSKPRTVKGAWTTEEDTKLRALVAQHGSEKWVAISEEMRTRTGKQCRERWHNHLDPSIKKSVWTAEEDAIIRDLYARIGPKWAEMAKFLPGRPDNSIKNYWNSQQAREKRRRSRSVSSVASDQAHSAKSRATAAATAAAEAAAGTAGNIPPGTPAPPLARSDSSTSLSNVRFTPYGRASHGHHKYRSESVSSLSAFSAASADSFDHPYSPVENAAYVTPQTRMSRSLSFTGEALPQVNQASVATGMPFDPSQGYAAPQHFVPVRNDIGSSLYGPGYRRPHSNSSPPVPVGLGQYNYPGHGASSLQASPVSRRPESMGHLAPEITDAWSGSPLVQGTIITPSGRFQPVLARLNTEQGSPHSTIASAIRSGYDTGSPAARSTSSVGSFWTDSRLASPGDHSDPAAFGSYDFGPPVGQPLYDQHPPPVSFDSYTHEDGRADPTQHYMPFMSADPSHGPHISDSFSFPAQPYSAAPADITLAPQPTFSSPHMGPIGASDAAFLESAMSAPMPAFPTGPAPAGHSMPPHGLTLPSLAAANAVEDSDMRTATRANFRESELLMPVLQTPAELSPVGEQFGSSMVPPSASTTPLSFAQDMSAIPQTAAQNRRRAAPCLPQLPAGNLLSTGAGQAATPRSDQTRFAAQQLMIPTSMSLPQHERPHSAPRPVSTPTSSDFSAGSAGVVPDSRLAAAFHYASSASAQPPTSLANSSSSANCPAPSPTSTASHPMAKSYSSSMAELSARYATGLSLSREGASSALSSASTRSNGAGEGLKVDASGRAVLPL</sequence>
<feature type="compositionally biased region" description="Low complexity" evidence="3">
    <location>
        <begin position="817"/>
        <end position="830"/>
    </location>
</feature>
<dbReference type="AlphaFoldDB" id="A0A2S5B4C4"/>
<reference evidence="6 7" key="1">
    <citation type="journal article" date="2018" name="Front. Microbiol.">
        <title>Prospects for Fungal Bioremediation of Acidic Radioactive Waste Sites: Characterization and Genome Sequence of Rhodotorula taiwanensis MD1149.</title>
        <authorList>
            <person name="Tkavc R."/>
            <person name="Matrosova V.Y."/>
            <person name="Grichenko O.E."/>
            <person name="Gostincar C."/>
            <person name="Volpe R.P."/>
            <person name="Klimenkova P."/>
            <person name="Gaidamakova E.K."/>
            <person name="Zhou C.E."/>
            <person name="Stewart B.J."/>
            <person name="Lyman M.G."/>
            <person name="Malfatti S.A."/>
            <person name="Rubinfeld B."/>
            <person name="Courtot M."/>
            <person name="Singh J."/>
            <person name="Dalgard C.L."/>
            <person name="Hamilton T."/>
            <person name="Frey K.G."/>
            <person name="Gunde-Cimerman N."/>
            <person name="Dugan L."/>
            <person name="Daly M.J."/>
        </authorList>
    </citation>
    <scope>NUCLEOTIDE SEQUENCE [LARGE SCALE GENOMIC DNA]</scope>
    <source>
        <strain evidence="6 7">MD1149</strain>
    </source>
</reference>
<evidence type="ECO:0000256" key="2">
    <source>
        <dbReference type="ARBA" id="ARBA00023125"/>
    </source>
</evidence>
<feature type="domain" description="HTH myb-type" evidence="5">
    <location>
        <begin position="72"/>
        <end position="127"/>
    </location>
</feature>
<dbReference type="EMBL" id="PJQD01000075">
    <property type="protein sequence ID" value="POY71630.1"/>
    <property type="molecule type" value="Genomic_DNA"/>
</dbReference>
<proteinExistence type="predicted"/>
<comment type="caution">
    <text evidence="6">The sequence shown here is derived from an EMBL/GenBank/DDBJ whole genome shotgun (WGS) entry which is preliminary data.</text>
</comment>
<evidence type="ECO:0000259" key="4">
    <source>
        <dbReference type="PROSITE" id="PS50090"/>
    </source>
</evidence>
<dbReference type="FunFam" id="1.10.10.60:FF:000010">
    <property type="entry name" value="Transcriptional activator Myb isoform A"/>
    <property type="match status" value="1"/>
</dbReference>
<evidence type="ECO:0000256" key="3">
    <source>
        <dbReference type="SAM" id="MobiDB-lite"/>
    </source>
</evidence>
<feature type="compositionally biased region" description="Polar residues" evidence="3">
    <location>
        <begin position="165"/>
        <end position="174"/>
    </location>
</feature>
<name>A0A2S5B4C4_9BASI</name>
<dbReference type="InterPro" id="IPR050560">
    <property type="entry name" value="MYB_TF"/>
</dbReference>
<keyword evidence="6" id="KW-0808">Transferase</keyword>
<feature type="compositionally biased region" description="Polar residues" evidence="3">
    <location>
        <begin position="230"/>
        <end position="240"/>
    </location>
</feature>
<protein>
    <submittedName>
        <fullName evidence="6">Putative 2-methylcitrate synthase</fullName>
        <ecNumber evidence="6">2.3.3.5</ecNumber>
    </submittedName>
</protein>
<dbReference type="PROSITE" id="PS51294">
    <property type="entry name" value="HTH_MYB"/>
    <property type="match status" value="2"/>
</dbReference>
<feature type="domain" description="Myb-like" evidence="4">
    <location>
        <begin position="72"/>
        <end position="123"/>
    </location>
</feature>
<evidence type="ECO:0000259" key="5">
    <source>
        <dbReference type="PROSITE" id="PS51294"/>
    </source>
</evidence>
<dbReference type="GO" id="GO:0005634">
    <property type="term" value="C:nucleus"/>
    <property type="evidence" value="ECO:0007669"/>
    <property type="project" value="TreeGrafter"/>
</dbReference>
<dbReference type="EC" id="2.3.3.5" evidence="6"/>
<keyword evidence="7" id="KW-1185">Reference proteome</keyword>
<feature type="region of interest" description="Disordered" evidence="3">
    <location>
        <begin position="715"/>
        <end position="745"/>
    </location>
</feature>
<dbReference type="GO" id="GO:0050440">
    <property type="term" value="F:2-methylcitrate synthase activity"/>
    <property type="evidence" value="ECO:0007669"/>
    <property type="project" value="UniProtKB-EC"/>
</dbReference>
<dbReference type="InterPro" id="IPR001005">
    <property type="entry name" value="SANT/Myb"/>
</dbReference>
<dbReference type="PROSITE" id="PS50090">
    <property type="entry name" value="MYB_LIKE"/>
    <property type="match status" value="2"/>
</dbReference>
<accession>A0A2S5B4C4</accession>
<dbReference type="InterPro" id="IPR017930">
    <property type="entry name" value="Myb_dom"/>
</dbReference>
<feature type="compositionally biased region" description="Low complexity" evidence="3">
    <location>
        <begin position="200"/>
        <end position="216"/>
    </location>
</feature>
<dbReference type="PANTHER" id="PTHR45614:SF25">
    <property type="entry name" value="MYB PROTEIN"/>
    <property type="match status" value="1"/>
</dbReference>
<keyword evidence="1" id="KW-0677">Repeat</keyword>
<dbReference type="SUPFAM" id="SSF46689">
    <property type="entry name" value="Homeodomain-like"/>
    <property type="match status" value="1"/>
</dbReference>
<feature type="region of interest" description="Disordered" evidence="3">
    <location>
        <begin position="163"/>
        <end position="252"/>
    </location>
</feature>
<dbReference type="OrthoDB" id="2143914at2759"/>
<dbReference type="SMART" id="SM00717">
    <property type="entry name" value="SANT"/>
    <property type="match status" value="3"/>
</dbReference>
<keyword evidence="6" id="KW-0012">Acyltransferase</keyword>
<dbReference type="Proteomes" id="UP000237144">
    <property type="component" value="Unassembled WGS sequence"/>
</dbReference>
<keyword evidence="2" id="KW-0238">DNA-binding</keyword>
<dbReference type="InterPro" id="IPR009057">
    <property type="entry name" value="Homeodomain-like_sf"/>
</dbReference>